<feature type="transmembrane region" description="Helical" evidence="6">
    <location>
        <begin position="383"/>
        <end position="405"/>
    </location>
</feature>
<gene>
    <name evidence="8" type="ORF">IRI77_06650</name>
</gene>
<dbReference type="GO" id="GO:0009055">
    <property type="term" value="F:electron transfer activity"/>
    <property type="evidence" value="ECO:0007669"/>
    <property type="project" value="InterPro"/>
</dbReference>
<accession>A0A7S7NTN7</accession>
<dbReference type="Gene3D" id="1.20.950.20">
    <property type="entry name" value="Transmembrane di-heme cytochromes, Chain C"/>
    <property type="match status" value="1"/>
</dbReference>
<reference evidence="8 9" key="1">
    <citation type="submission" date="2020-10" db="EMBL/GenBank/DDBJ databases">
        <title>Complete genome sequence of Paludibaculum fermentans P105T, a facultatively anaerobic acidobacterium capable of dissimilatory Fe(III) reduction.</title>
        <authorList>
            <person name="Dedysh S.N."/>
            <person name="Beletsky A.V."/>
            <person name="Kulichevskaya I.S."/>
            <person name="Mardanov A.V."/>
            <person name="Ravin N.V."/>
        </authorList>
    </citation>
    <scope>NUCLEOTIDE SEQUENCE [LARGE SCALE GENOMIC DNA]</scope>
    <source>
        <strain evidence="8 9">P105</strain>
    </source>
</reference>
<dbReference type="SUPFAM" id="SSF81342">
    <property type="entry name" value="Transmembrane di-heme cytochromes"/>
    <property type="match status" value="1"/>
</dbReference>
<keyword evidence="2" id="KW-1003">Cell membrane</keyword>
<proteinExistence type="predicted"/>
<dbReference type="SUPFAM" id="SSF48695">
    <property type="entry name" value="Multiheme cytochromes"/>
    <property type="match status" value="1"/>
</dbReference>
<dbReference type="GO" id="GO:0020037">
    <property type="term" value="F:heme binding"/>
    <property type="evidence" value="ECO:0007669"/>
    <property type="project" value="TreeGrafter"/>
</dbReference>
<feature type="domain" description="Cytochrome b561 bacterial/Ni-hydrogenase" evidence="7">
    <location>
        <begin position="337"/>
        <end position="515"/>
    </location>
</feature>
<dbReference type="RefSeq" id="WP_194451288.1">
    <property type="nucleotide sequence ID" value="NZ_CP063849.1"/>
</dbReference>
<dbReference type="InterPro" id="IPR051542">
    <property type="entry name" value="Hydrogenase_cytochrome"/>
</dbReference>
<evidence type="ECO:0000256" key="1">
    <source>
        <dbReference type="ARBA" id="ARBA00004651"/>
    </source>
</evidence>
<dbReference type="Proteomes" id="UP000593892">
    <property type="component" value="Chromosome"/>
</dbReference>
<evidence type="ECO:0000256" key="4">
    <source>
        <dbReference type="ARBA" id="ARBA00022989"/>
    </source>
</evidence>
<dbReference type="AlphaFoldDB" id="A0A7S7NTN7"/>
<keyword evidence="4 6" id="KW-1133">Transmembrane helix</keyword>
<evidence type="ECO:0000256" key="6">
    <source>
        <dbReference type="SAM" id="Phobius"/>
    </source>
</evidence>
<protein>
    <submittedName>
        <fullName evidence="8">Cytochrome b/b6 domain-containing protein</fullName>
    </submittedName>
</protein>
<name>A0A7S7NTN7_PALFE</name>
<dbReference type="KEGG" id="pfer:IRI77_06650"/>
<dbReference type="InterPro" id="IPR011577">
    <property type="entry name" value="Cyt_b561_bac/Ni-Hgenase"/>
</dbReference>
<dbReference type="EMBL" id="CP063849">
    <property type="protein sequence ID" value="QOY89626.1"/>
    <property type="molecule type" value="Genomic_DNA"/>
</dbReference>
<feature type="transmembrane region" description="Helical" evidence="6">
    <location>
        <begin position="344"/>
        <end position="363"/>
    </location>
</feature>
<evidence type="ECO:0000313" key="9">
    <source>
        <dbReference type="Proteomes" id="UP000593892"/>
    </source>
</evidence>
<keyword evidence="9" id="KW-1185">Reference proteome</keyword>
<dbReference type="InterPro" id="IPR036280">
    <property type="entry name" value="Multihaem_cyt_sf"/>
</dbReference>
<feature type="transmembrane region" description="Helical" evidence="6">
    <location>
        <begin position="454"/>
        <end position="473"/>
    </location>
</feature>
<organism evidence="8 9">
    <name type="scientific">Paludibaculum fermentans</name>
    <dbReference type="NCBI Taxonomy" id="1473598"/>
    <lineage>
        <taxon>Bacteria</taxon>
        <taxon>Pseudomonadati</taxon>
        <taxon>Acidobacteriota</taxon>
        <taxon>Terriglobia</taxon>
        <taxon>Bryobacterales</taxon>
        <taxon>Bryobacteraceae</taxon>
        <taxon>Paludibaculum</taxon>
    </lineage>
</organism>
<evidence type="ECO:0000256" key="2">
    <source>
        <dbReference type="ARBA" id="ARBA00022475"/>
    </source>
</evidence>
<feature type="transmembrane region" description="Helical" evidence="6">
    <location>
        <begin position="493"/>
        <end position="513"/>
    </location>
</feature>
<dbReference type="PANTHER" id="PTHR30485">
    <property type="entry name" value="NI/FE-HYDROGENASE 1 B-TYPE CYTOCHROME SUBUNIT"/>
    <property type="match status" value="1"/>
</dbReference>
<evidence type="ECO:0000256" key="3">
    <source>
        <dbReference type="ARBA" id="ARBA00022692"/>
    </source>
</evidence>
<dbReference type="Gene3D" id="3.90.10.10">
    <property type="entry name" value="Cytochrome C3"/>
    <property type="match status" value="2"/>
</dbReference>
<sequence length="541" mass="60046">MLCLAAAAGLWAGQKPVPAPTSPNSVCLDCHDQGAKLEKSAHNKVACASCHLKHDQYPHPENLPKPACVTCHEQPANDYSQSEHAQQMKKGNGAAPECSTCHGGVHELAPALSEAFHKSVPETCGMCHDKEAAQFNSSVHGKAVAAGVKDAPVCTDCHGGHKILKPDNPKSTVFSASVPDTCGRCHGDVRLMSRFGLPLDRITSFNDSFHGLALKAGSQSVADCSSCHGFHDILPSDNPKSRTNAKNLATTCGACHPGAGSRFVIGSIHEVQGQTAPLPLQWANLFYVLVIPGTIGFMLLHHGGDFVQKTMRMRFQGKMIPLQMLRPEQPKHERMYKWERIQHILLAVSFITLAYTGFALHFPDSWWARPTLAWEKAYPVRGVIHRTAGAVLVLTSILHIITLFVSSRLRNHWKEFLPVVGDLREMVEGTLWRLGMRKQKPYQSSHSYIEKIEYWALVWGTMVMAATGILLWANNWTMKFLPKLWIDFARSVHFFEAVLATLAIFVWHFYSVIFDPDVYPMDPAWLTGHSPRPENDKKHGH</sequence>
<dbReference type="GO" id="GO:0005886">
    <property type="term" value="C:plasma membrane"/>
    <property type="evidence" value="ECO:0007669"/>
    <property type="project" value="UniProtKB-SubCell"/>
</dbReference>
<evidence type="ECO:0000259" key="7">
    <source>
        <dbReference type="Pfam" id="PF01292"/>
    </source>
</evidence>
<dbReference type="Pfam" id="PF01292">
    <property type="entry name" value="Ni_hydr_CYTB"/>
    <property type="match status" value="1"/>
</dbReference>
<keyword evidence="3 6" id="KW-0812">Transmembrane</keyword>
<dbReference type="GO" id="GO:0022904">
    <property type="term" value="P:respiratory electron transport chain"/>
    <property type="evidence" value="ECO:0007669"/>
    <property type="project" value="InterPro"/>
</dbReference>
<evidence type="ECO:0000313" key="8">
    <source>
        <dbReference type="EMBL" id="QOY89626.1"/>
    </source>
</evidence>
<keyword evidence="5 6" id="KW-0472">Membrane</keyword>
<dbReference type="PANTHER" id="PTHR30485:SF0">
    <property type="entry name" value="NI_FE-HYDROGENASE 1 B-TYPE CYTOCHROME SUBUNIT-RELATED"/>
    <property type="match status" value="1"/>
</dbReference>
<comment type="subcellular location">
    <subcellularLocation>
        <location evidence="1">Cell membrane</location>
        <topology evidence="1">Multi-pass membrane protein</topology>
    </subcellularLocation>
</comment>
<evidence type="ECO:0000256" key="5">
    <source>
        <dbReference type="ARBA" id="ARBA00023136"/>
    </source>
</evidence>
<feature type="transmembrane region" description="Helical" evidence="6">
    <location>
        <begin position="285"/>
        <end position="304"/>
    </location>
</feature>
<dbReference type="InterPro" id="IPR016174">
    <property type="entry name" value="Di-haem_cyt_TM"/>
</dbReference>